<evidence type="ECO:0000256" key="1">
    <source>
        <dbReference type="ARBA" id="ARBA00004141"/>
    </source>
</evidence>
<dbReference type="Pfam" id="PF04193">
    <property type="entry name" value="PQ-loop"/>
    <property type="match status" value="1"/>
</dbReference>
<gene>
    <name evidence="7" type="ORF">DILT_LOCUS11611</name>
</gene>
<evidence type="ECO:0008006" key="9">
    <source>
        <dbReference type="Google" id="ProtNLM"/>
    </source>
</evidence>
<protein>
    <recommendedName>
        <fullName evidence="9">Lysosomal amino acid transporter 1 homolog</fullName>
    </recommendedName>
</protein>
<name>A0A3P7LRB8_DIBLA</name>
<dbReference type="InterPro" id="IPR006603">
    <property type="entry name" value="PQ-loop_rpt"/>
</dbReference>
<evidence type="ECO:0000313" key="8">
    <source>
        <dbReference type="Proteomes" id="UP000281553"/>
    </source>
</evidence>
<dbReference type="OrthoDB" id="8048523at2759"/>
<dbReference type="PANTHER" id="PTHR16201:SF34">
    <property type="entry name" value="LYSOSOMAL AMINO ACID TRANSPORTER 1"/>
    <property type="match status" value="1"/>
</dbReference>
<proteinExistence type="inferred from homology"/>
<accession>A0A3P7LRB8</accession>
<feature type="transmembrane region" description="Helical" evidence="6">
    <location>
        <begin position="23"/>
        <end position="44"/>
    </location>
</feature>
<evidence type="ECO:0000256" key="6">
    <source>
        <dbReference type="SAM" id="Phobius"/>
    </source>
</evidence>
<dbReference type="InterPro" id="IPR051415">
    <property type="entry name" value="LAAT-1"/>
</dbReference>
<keyword evidence="8" id="KW-1185">Reference proteome</keyword>
<dbReference type="EMBL" id="UYRU01063619">
    <property type="protein sequence ID" value="VDN15780.1"/>
    <property type="molecule type" value="Genomic_DNA"/>
</dbReference>
<keyword evidence="3 6" id="KW-1133">Transmembrane helix</keyword>
<comment type="subcellular location">
    <subcellularLocation>
        <location evidence="1">Membrane</location>
        <topology evidence="1">Multi-pass membrane protein</topology>
    </subcellularLocation>
</comment>
<evidence type="ECO:0000256" key="5">
    <source>
        <dbReference type="ARBA" id="ARBA00038039"/>
    </source>
</evidence>
<keyword evidence="2 6" id="KW-0812">Transmembrane</keyword>
<organism evidence="7 8">
    <name type="scientific">Dibothriocephalus latus</name>
    <name type="common">Fish tapeworm</name>
    <name type="synonym">Diphyllobothrium latum</name>
    <dbReference type="NCBI Taxonomy" id="60516"/>
    <lineage>
        <taxon>Eukaryota</taxon>
        <taxon>Metazoa</taxon>
        <taxon>Spiralia</taxon>
        <taxon>Lophotrochozoa</taxon>
        <taxon>Platyhelminthes</taxon>
        <taxon>Cestoda</taxon>
        <taxon>Eucestoda</taxon>
        <taxon>Diphyllobothriidea</taxon>
        <taxon>Diphyllobothriidae</taxon>
        <taxon>Dibothriocephalus</taxon>
    </lineage>
</organism>
<reference evidence="7 8" key="1">
    <citation type="submission" date="2018-11" db="EMBL/GenBank/DDBJ databases">
        <authorList>
            <consortium name="Pathogen Informatics"/>
        </authorList>
    </citation>
    <scope>NUCLEOTIDE SEQUENCE [LARGE SCALE GENOMIC DNA]</scope>
</reference>
<comment type="similarity">
    <text evidence="5">Belongs to the laat-1 family.</text>
</comment>
<keyword evidence="4 6" id="KW-0472">Membrane</keyword>
<evidence type="ECO:0000256" key="2">
    <source>
        <dbReference type="ARBA" id="ARBA00022692"/>
    </source>
</evidence>
<dbReference type="Gene3D" id="1.20.1280.290">
    <property type="match status" value="1"/>
</dbReference>
<dbReference type="GO" id="GO:0016020">
    <property type="term" value="C:membrane"/>
    <property type="evidence" value="ECO:0007669"/>
    <property type="project" value="UniProtKB-SubCell"/>
</dbReference>
<dbReference type="GO" id="GO:0015174">
    <property type="term" value="F:basic amino acid transmembrane transporter activity"/>
    <property type="evidence" value="ECO:0007669"/>
    <property type="project" value="TreeGrafter"/>
</dbReference>
<evidence type="ECO:0000313" key="7">
    <source>
        <dbReference type="EMBL" id="VDN15780.1"/>
    </source>
</evidence>
<dbReference type="Proteomes" id="UP000281553">
    <property type="component" value="Unassembled WGS sequence"/>
</dbReference>
<feature type="transmembrane region" description="Helical" evidence="6">
    <location>
        <begin position="56"/>
        <end position="79"/>
    </location>
</feature>
<dbReference type="AlphaFoldDB" id="A0A3P7LRB8"/>
<dbReference type="PANTHER" id="PTHR16201">
    <property type="entry name" value="SEVEN TRANSMEMBRANE PROTEIN 1-RELATED"/>
    <property type="match status" value="1"/>
</dbReference>
<evidence type="ECO:0000256" key="4">
    <source>
        <dbReference type="ARBA" id="ARBA00023136"/>
    </source>
</evidence>
<evidence type="ECO:0000256" key="3">
    <source>
        <dbReference type="ARBA" id="ARBA00022989"/>
    </source>
</evidence>
<sequence length="102" mass="11002">MGHVVVKGLSDASRWQRGSTEGLSIGLFMFALLGNATYGLQIFLTSTDTLFLLHSLPWLLGSVGVLLLDLVILAQFYIFRKRSQNNPTGSVESESAAVSVTA</sequence>